<accession>A0A7L4UQT1</accession>
<name>A0A7L4UQT1_BALHA</name>
<evidence type="ECO:0000313" key="2">
    <source>
        <dbReference type="Proteomes" id="UP000251835"/>
    </source>
</evidence>
<dbReference type="AlphaFoldDB" id="A0A7L4UQT1"/>
<organism evidence="1 2">
    <name type="scientific">Balneicella halophila</name>
    <dbReference type="NCBI Taxonomy" id="1537566"/>
    <lineage>
        <taxon>Bacteria</taxon>
        <taxon>Pseudomonadati</taxon>
        <taxon>Bacteroidota</taxon>
        <taxon>Bacteroidia</taxon>
        <taxon>Bacteroidales</taxon>
        <taxon>Balneicellaceae</taxon>
        <taxon>Balneicella</taxon>
    </lineage>
</organism>
<reference evidence="1 2" key="1">
    <citation type="submission" date="2018-05" db="EMBL/GenBank/DDBJ databases">
        <title>Genomic Encyclopedia of Type Strains, Phase IV (KMG-IV): sequencing the most valuable type-strain genomes for metagenomic binning, comparative biology and taxonomic classification.</title>
        <authorList>
            <person name="Goeker M."/>
        </authorList>
    </citation>
    <scope>NUCLEOTIDE SEQUENCE [LARGE SCALE GENOMIC DNA]</scope>
    <source>
        <strain evidence="1 2">DSM 28579</strain>
    </source>
</reference>
<evidence type="ECO:0000313" key="1">
    <source>
        <dbReference type="EMBL" id="PVX52029.1"/>
    </source>
</evidence>
<dbReference type="EMBL" id="QENZ01000003">
    <property type="protein sequence ID" value="PVX52029.1"/>
    <property type="molecule type" value="Genomic_DNA"/>
</dbReference>
<comment type="caution">
    <text evidence="1">The sequence shown here is derived from an EMBL/GenBank/DDBJ whole genome shotgun (WGS) entry which is preliminary data.</text>
</comment>
<proteinExistence type="predicted"/>
<gene>
    <name evidence="1" type="ORF">C7377_0324</name>
</gene>
<sequence length="82" mass="9460">MRVTFLSDNSNVKCFPEFILSKAEGFNMTKNGCLSDCNEETHAKKFFFIIHFSLTQNESKTQNPETLRSAQRNYCKINTDKA</sequence>
<dbReference type="Proteomes" id="UP000251835">
    <property type="component" value="Unassembled WGS sequence"/>
</dbReference>
<protein>
    <submittedName>
        <fullName evidence="1">Uncharacterized protein</fullName>
    </submittedName>
</protein>
<keyword evidence="2" id="KW-1185">Reference proteome</keyword>